<evidence type="ECO:0000259" key="11">
    <source>
        <dbReference type="Pfam" id="PF01061"/>
    </source>
</evidence>
<accession>A0ABV0BG04</accession>
<evidence type="ECO:0000256" key="3">
    <source>
        <dbReference type="ARBA" id="ARBA00022448"/>
    </source>
</evidence>
<comment type="similarity">
    <text evidence="2">Belongs to the ABC-2 integral membrane protein family.</text>
</comment>
<feature type="transmembrane region" description="Helical" evidence="10">
    <location>
        <begin position="239"/>
        <end position="257"/>
    </location>
</feature>
<evidence type="ECO:0000256" key="6">
    <source>
        <dbReference type="ARBA" id="ARBA00022692"/>
    </source>
</evidence>
<evidence type="ECO:0000256" key="7">
    <source>
        <dbReference type="ARBA" id="ARBA00022989"/>
    </source>
</evidence>
<dbReference type="Pfam" id="PF01061">
    <property type="entry name" value="ABC2_membrane"/>
    <property type="match status" value="1"/>
</dbReference>
<sequence>MEREVSSQPSLRESGRVQIRILSALLIREMLTRYGRHNIGFLWLFVEPMIFTLGVTALWTATKSVHGSDLPIVAFALTGYSSVLLWRNMPGRCIGALWNNLALMYHRNIKVLDIYVARLLLEFGGATISFTTLSIVFISLGWLSPPEDFMEVVAGWLLIAWFGSVLAITLGALSHESELVDKLWHPASYLIFPLSGAAFMVDALPPIAQEIVLYIPMVHGVEIVREGYFGSRAHAHYDLGYVIPFTLILSFIAMMLVRSVARRVVPE</sequence>
<evidence type="ECO:0000256" key="4">
    <source>
        <dbReference type="ARBA" id="ARBA00022475"/>
    </source>
</evidence>
<evidence type="ECO:0000256" key="1">
    <source>
        <dbReference type="ARBA" id="ARBA00004651"/>
    </source>
</evidence>
<evidence type="ECO:0000256" key="9">
    <source>
        <dbReference type="ARBA" id="ARBA00023136"/>
    </source>
</evidence>
<evidence type="ECO:0000256" key="5">
    <source>
        <dbReference type="ARBA" id="ARBA00022597"/>
    </source>
</evidence>
<proteinExistence type="inferred from homology"/>
<dbReference type="InterPro" id="IPR000412">
    <property type="entry name" value="ABC_2_transport"/>
</dbReference>
<evidence type="ECO:0000256" key="10">
    <source>
        <dbReference type="SAM" id="Phobius"/>
    </source>
</evidence>
<dbReference type="Proteomes" id="UP001427805">
    <property type="component" value="Unassembled WGS sequence"/>
</dbReference>
<dbReference type="PANTHER" id="PTHR30413:SF10">
    <property type="entry name" value="CAPSULE POLYSACCHARIDE EXPORT INNER-MEMBRANE PROTEIN CTRC"/>
    <property type="match status" value="1"/>
</dbReference>
<feature type="transmembrane region" description="Helical" evidence="10">
    <location>
        <begin position="154"/>
        <end position="175"/>
    </location>
</feature>
<keyword evidence="4" id="KW-1003">Cell membrane</keyword>
<name>A0ABV0BG04_9SPHN</name>
<dbReference type="EMBL" id="JBDIZK010000013">
    <property type="protein sequence ID" value="MEN3749277.1"/>
    <property type="molecule type" value="Genomic_DNA"/>
</dbReference>
<dbReference type="RefSeq" id="WP_346248320.1">
    <property type="nucleotide sequence ID" value="NZ_JBDIZK010000013.1"/>
</dbReference>
<evidence type="ECO:0000313" key="13">
    <source>
        <dbReference type="Proteomes" id="UP001427805"/>
    </source>
</evidence>
<organism evidence="12 13">
    <name type="scientific">Sphingomonas rustica</name>
    <dbReference type="NCBI Taxonomy" id="3103142"/>
    <lineage>
        <taxon>Bacteria</taxon>
        <taxon>Pseudomonadati</taxon>
        <taxon>Pseudomonadota</taxon>
        <taxon>Alphaproteobacteria</taxon>
        <taxon>Sphingomonadales</taxon>
        <taxon>Sphingomonadaceae</taxon>
        <taxon>Sphingomonas</taxon>
    </lineage>
</organism>
<keyword evidence="7 10" id="KW-1133">Transmembrane helix</keyword>
<evidence type="ECO:0000313" key="12">
    <source>
        <dbReference type="EMBL" id="MEN3749277.1"/>
    </source>
</evidence>
<reference evidence="12 13" key="1">
    <citation type="submission" date="2024-05" db="EMBL/GenBank/DDBJ databases">
        <title>Sphingomonas sp. HF-S3 16S ribosomal RNA gene Genome sequencing and assembly.</title>
        <authorList>
            <person name="Lee H."/>
        </authorList>
    </citation>
    <scope>NUCLEOTIDE SEQUENCE [LARGE SCALE GENOMIC DNA]</scope>
    <source>
        <strain evidence="12 13">HF-S3</strain>
    </source>
</reference>
<gene>
    <name evidence="12" type="ORF">TPR58_19040</name>
</gene>
<evidence type="ECO:0000256" key="2">
    <source>
        <dbReference type="ARBA" id="ARBA00007783"/>
    </source>
</evidence>
<feature type="transmembrane region" description="Helical" evidence="10">
    <location>
        <begin position="40"/>
        <end position="62"/>
    </location>
</feature>
<dbReference type="InterPro" id="IPR013525">
    <property type="entry name" value="ABC2_TM"/>
</dbReference>
<keyword evidence="3" id="KW-0813">Transport</keyword>
<keyword evidence="5" id="KW-0762">Sugar transport</keyword>
<comment type="caution">
    <text evidence="12">The sequence shown here is derived from an EMBL/GenBank/DDBJ whole genome shotgun (WGS) entry which is preliminary data.</text>
</comment>
<feature type="transmembrane region" description="Helical" evidence="10">
    <location>
        <begin position="68"/>
        <end position="86"/>
    </location>
</feature>
<keyword evidence="13" id="KW-1185">Reference proteome</keyword>
<keyword evidence="8" id="KW-0625">Polysaccharide transport</keyword>
<comment type="subcellular location">
    <subcellularLocation>
        <location evidence="1">Cell membrane</location>
        <topology evidence="1">Multi-pass membrane protein</topology>
    </subcellularLocation>
</comment>
<feature type="transmembrane region" description="Helical" evidence="10">
    <location>
        <begin position="187"/>
        <end position="208"/>
    </location>
</feature>
<dbReference type="PANTHER" id="PTHR30413">
    <property type="entry name" value="INNER MEMBRANE TRANSPORT PERMEASE"/>
    <property type="match status" value="1"/>
</dbReference>
<keyword evidence="9 10" id="KW-0472">Membrane</keyword>
<evidence type="ECO:0000256" key="8">
    <source>
        <dbReference type="ARBA" id="ARBA00023047"/>
    </source>
</evidence>
<feature type="domain" description="ABC-2 type transporter transmembrane" evidence="11">
    <location>
        <begin position="23"/>
        <end position="229"/>
    </location>
</feature>
<keyword evidence="6 10" id="KW-0812">Transmembrane</keyword>
<protein>
    <submittedName>
        <fullName evidence="12">ABC transporter permease</fullName>
    </submittedName>
</protein>
<feature type="transmembrane region" description="Helical" evidence="10">
    <location>
        <begin position="119"/>
        <end position="142"/>
    </location>
</feature>
<dbReference type="PRINTS" id="PR00164">
    <property type="entry name" value="ABC2TRNSPORT"/>
</dbReference>